<dbReference type="GO" id="GO:0003676">
    <property type="term" value="F:nucleic acid binding"/>
    <property type="evidence" value="ECO:0007669"/>
    <property type="project" value="InterPro"/>
</dbReference>
<dbReference type="InterPro" id="IPR000953">
    <property type="entry name" value="Chromo/chromo_shadow_dom"/>
</dbReference>
<dbReference type="InterPro" id="IPR050951">
    <property type="entry name" value="Retrovirus_Pol_polyprotein"/>
</dbReference>
<evidence type="ECO:0000259" key="2">
    <source>
        <dbReference type="PROSITE" id="PS50994"/>
    </source>
</evidence>
<organism evidence="3 4">
    <name type="scientific">Microthlaspi erraticum</name>
    <dbReference type="NCBI Taxonomy" id="1685480"/>
    <lineage>
        <taxon>Eukaryota</taxon>
        <taxon>Viridiplantae</taxon>
        <taxon>Streptophyta</taxon>
        <taxon>Embryophyta</taxon>
        <taxon>Tracheophyta</taxon>
        <taxon>Spermatophyta</taxon>
        <taxon>Magnoliopsida</taxon>
        <taxon>eudicotyledons</taxon>
        <taxon>Gunneridae</taxon>
        <taxon>Pentapetalae</taxon>
        <taxon>rosids</taxon>
        <taxon>malvids</taxon>
        <taxon>Brassicales</taxon>
        <taxon>Brassicaceae</taxon>
        <taxon>Coluteocarpeae</taxon>
        <taxon>Microthlaspi</taxon>
    </lineage>
</organism>
<keyword evidence="4" id="KW-1185">Reference proteome</keyword>
<dbReference type="InterPro" id="IPR036397">
    <property type="entry name" value="RNaseH_sf"/>
</dbReference>
<dbReference type="Gene3D" id="2.40.50.40">
    <property type="match status" value="1"/>
</dbReference>
<protein>
    <recommendedName>
        <fullName evidence="5">Integrase catalytic domain-containing protein</fullName>
    </recommendedName>
</protein>
<dbReference type="InterPro" id="IPR012337">
    <property type="entry name" value="RNaseH-like_sf"/>
</dbReference>
<dbReference type="OrthoDB" id="5554229at2759"/>
<feature type="domain" description="Integrase catalytic" evidence="2">
    <location>
        <begin position="1"/>
        <end position="96"/>
    </location>
</feature>
<proteinExistence type="predicted"/>
<gene>
    <name evidence="3" type="ORF">MERR_LOCUS22641</name>
</gene>
<dbReference type="SUPFAM" id="SSF53098">
    <property type="entry name" value="Ribonuclease H-like"/>
    <property type="match status" value="1"/>
</dbReference>
<accession>A0A6D2J8P6</accession>
<evidence type="ECO:0000313" key="3">
    <source>
        <dbReference type="EMBL" id="CAA7035406.1"/>
    </source>
</evidence>
<dbReference type="Pfam" id="PF00385">
    <property type="entry name" value="Chromo"/>
    <property type="match status" value="1"/>
</dbReference>
<feature type="domain" description="Chromo" evidence="1">
    <location>
        <begin position="222"/>
        <end position="272"/>
    </location>
</feature>
<dbReference type="InterPro" id="IPR016197">
    <property type="entry name" value="Chromo-like_dom_sf"/>
</dbReference>
<dbReference type="Gene3D" id="3.30.420.10">
    <property type="entry name" value="Ribonuclease H-like superfamily/Ribonuclease H"/>
    <property type="match status" value="1"/>
</dbReference>
<dbReference type="PANTHER" id="PTHR37984:SF5">
    <property type="entry name" value="PROTEIN NYNRIN-LIKE"/>
    <property type="match status" value="1"/>
</dbReference>
<dbReference type="PROSITE" id="PS50994">
    <property type="entry name" value="INTEGRASE"/>
    <property type="match status" value="1"/>
</dbReference>
<name>A0A6D2J8P6_9BRAS</name>
<evidence type="ECO:0000259" key="1">
    <source>
        <dbReference type="PROSITE" id="PS50013"/>
    </source>
</evidence>
<dbReference type="InterPro" id="IPR001584">
    <property type="entry name" value="Integrase_cat-core"/>
</dbReference>
<comment type="caution">
    <text evidence="3">The sequence shown here is derived from an EMBL/GenBank/DDBJ whole genome shotgun (WGS) entry which is preliminary data.</text>
</comment>
<reference evidence="3" key="1">
    <citation type="submission" date="2020-01" db="EMBL/GenBank/DDBJ databases">
        <authorList>
            <person name="Mishra B."/>
        </authorList>
    </citation>
    <scope>NUCLEOTIDE SEQUENCE [LARGE SCALE GENOMIC DNA]</scope>
</reference>
<dbReference type="EMBL" id="CACVBM020001157">
    <property type="protein sequence ID" value="CAA7035406.1"/>
    <property type="molecule type" value="Genomic_DNA"/>
</dbReference>
<evidence type="ECO:0000313" key="4">
    <source>
        <dbReference type="Proteomes" id="UP000467841"/>
    </source>
</evidence>
<dbReference type="SUPFAM" id="SSF54160">
    <property type="entry name" value="Chromo domain-like"/>
    <property type="match status" value="1"/>
</dbReference>
<dbReference type="GO" id="GO:0015074">
    <property type="term" value="P:DNA integration"/>
    <property type="evidence" value="ECO:0007669"/>
    <property type="project" value="InterPro"/>
</dbReference>
<dbReference type="InterPro" id="IPR023780">
    <property type="entry name" value="Chromo_domain"/>
</dbReference>
<dbReference type="PROSITE" id="PS50013">
    <property type="entry name" value="CHROMO_2"/>
    <property type="match status" value="1"/>
</dbReference>
<dbReference type="Proteomes" id="UP000467841">
    <property type="component" value="Unassembled WGS sequence"/>
</dbReference>
<dbReference type="AlphaFoldDB" id="A0A6D2J8P6"/>
<evidence type="ECO:0008006" key="5">
    <source>
        <dbReference type="Google" id="ProtNLM"/>
    </source>
</evidence>
<dbReference type="PANTHER" id="PTHR37984">
    <property type="entry name" value="PROTEIN CBG26694"/>
    <property type="match status" value="1"/>
</dbReference>
<sequence length="272" mass="31641">MPQDIVSDRDPTFLSEVWKEMFRVHGVDLKFSTAYHPQTDGQTEVTNKTLETYLRCMTSEAPHTWSKWLPLAEWWYNTTFHSAIQSTPFEIVYGQPPPLHLPYLPGESSSSVIDRNLQKREELINMLKFHLLRAQNKMKQYADSRRSMRDFKIGDFVYLKFQPYRQNSLKNRKSGKGRLQTGALSSAAIPNVFHVSQLKLCPNPTTSAPALPQYLLDIGNSKEPESILEKKMVQRQNKGVTKLLVKWKGYPEEQATWEFYQDFISKFPDFQT</sequence>